<dbReference type="STRING" id="336722.F9XQS3"/>
<dbReference type="KEGG" id="ztr:MYCGRDRAFT_51599"/>
<keyword evidence="2" id="KW-1185">Reference proteome</keyword>
<sequence length="185" mass="20907">MASTYITLHTESGHAFRWTDDYDGASIVDLQSFLRQIHEAAASIEGELMKRQPERLSTIPGEVGKCCKRLHNTARELDVRERLDSKAMKHANDAVDILLTSRTNVQSRPYQEFLYDILYHCGPSVTLLCAASFGRKKIIDLGKHGRISLLEYVRSIRRLLETPTLEELANEHKIPDPSSSCILPS</sequence>
<gene>
    <name evidence="1" type="ORF">MYCGRDRAFT_51599</name>
</gene>
<dbReference type="EMBL" id="CM001209">
    <property type="protein sequence ID" value="EGP82407.1"/>
    <property type="molecule type" value="Genomic_DNA"/>
</dbReference>
<dbReference type="AlphaFoldDB" id="F9XQS3"/>
<proteinExistence type="predicted"/>
<dbReference type="OMA" id="KYSEAHI"/>
<dbReference type="GeneID" id="13400568"/>
<dbReference type="HOGENOM" id="CLU_1462441_0_0_1"/>
<dbReference type="OrthoDB" id="5150743at2759"/>
<dbReference type="eggNOG" id="ENOG502STNM">
    <property type="taxonomic scope" value="Eukaryota"/>
</dbReference>
<name>F9XQS3_ZYMTI</name>
<organism evidence="1 2">
    <name type="scientific">Zymoseptoria tritici (strain CBS 115943 / IPO323)</name>
    <name type="common">Speckled leaf blotch fungus</name>
    <name type="synonym">Septoria tritici</name>
    <dbReference type="NCBI Taxonomy" id="336722"/>
    <lineage>
        <taxon>Eukaryota</taxon>
        <taxon>Fungi</taxon>
        <taxon>Dikarya</taxon>
        <taxon>Ascomycota</taxon>
        <taxon>Pezizomycotina</taxon>
        <taxon>Dothideomycetes</taxon>
        <taxon>Dothideomycetidae</taxon>
        <taxon>Mycosphaerellales</taxon>
        <taxon>Mycosphaerellaceae</taxon>
        <taxon>Zymoseptoria</taxon>
    </lineage>
</organism>
<protein>
    <submittedName>
        <fullName evidence="1">Uncharacterized protein</fullName>
    </submittedName>
</protein>
<accession>F9XQS3</accession>
<dbReference type="Proteomes" id="UP000008062">
    <property type="component" value="Chromosome 14"/>
</dbReference>
<dbReference type="RefSeq" id="XP_003847431.1">
    <property type="nucleotide sequence ID" value="XM_003847383.1"/>
</dbReference>
<evidence type="ECO:0000313" key="2">
    <source>
        <dbReference type="Proteomes" id="UP000008062"/>
    </source>
</evidence>
<reference evidence="1 2" key="1">
    <citation type="journal article" date="2011" name="PLoS Genet.">
        <title>Finished genome of the fungal wheat pathogen Mycosphaerella graminicola reveals dispensome structure, chromosome plasticity, and stealth pathogenesis.</title>
        <authorList>
            <person name="Goodwin S.B."/>
            <person name="Ben M'barek S."/>
            <person name="Dhillon B."/>
            <person name="Wittenberg A.H.J."/>
            <person name="Crane C.F."/>
            <person name="Hane J.K."/>
            <person name="Foster A.J."/>
            <person name="Van der Lee T.A.J."/>
            <person name="Grimwood J."/>
            <person name="Aerts A."/>
            <person name="Antoniw J."/>
            <person name="Bailey A."/>
            <person name="Bluhm B."/>
            <person name="Bowler J."/>
            <person name="Bristow J."/>
            <person name="van der Burgt A."/>
            <person name="Canto-Canche B."/>
            <person name="Churchill A.C.L."/>
            <person name="Conde-Ferraez L."/>
            <person name="Cools H.J."/>
            <person name="Coutinho P.M."/>
            <person name="Csukai M."/>
            <person name="Dehal P."/>
            <person name="De Wit P."/>
            <person name="Donzelli B."/>
            <person name="van de Geest H.C."/>
            <person name="van Ham R.C.H.J."/>
            <person name="Hammond-Kosack K.E."/>
            <person name="Henrissat B."/>
            <person name="Kilian A."/>
            <person name="Kobayashi A.K."/>
            <person name="Koopmann E."/>
            <person name="Kourmpetis Y."/>
            <person name="Kuzniar A."/>
            <person name="Lindquist E."/>
            <person name="Lombard V."/>
            <person name="Maliepaard C."/>
            <person name="Martins N."/>
            <person name="Mehrabi R."/>
            <person name="Nap J.P.H."/>
            <person name="Ponomarenko A."/>
            <person name="Rudd J.J."/>
            <person name="Salamov A."/>
            <person name="Schmutz J."/>
            <person name="Schouten H.J."/>
            <person name="Shapiro H."/>
            <person name="Stergiopoulos I."/>
            <person name="Torriani S.F.F."/>
            <person name="Tu H."/>
            <person name="de Vries R.P."/>
            <person name="Waalwijk C."/>
            <person name="Ware S.B."/>
            <person name="Wiebenga A."/>
            <person name="Zwiers L.-H."/>
            <person name="Oliver R.P."/>
            <person name="Grigoriev I.V."/>
            <person name="Kema G.H.J."/>
        </authorList>
    </citation>
    <scope>NUCLEOTIDE SEQUENCE [LARGE SCALE GENOMIC DNA]</scope>
    <source>
        <strain evidence="2">CBS 115943 / IPO323</strain>
    </source>
</reference>
<dbReference type="InParanoid" id="F9XQS3"/>
<evidence type="ECO:0000313" key="1">
    <source>
        <dbReference type="EMBL" id="EGP82407.1"/>
    </source>
</evidence>